<dbReference type="InterPro" id="IPR027417">
    <property type="entry name" value="P-loop_NTPase"/>
</dbReference>
<keyword evidence="5" id="KW-0963">Cytoplasm</keyword>
<name>A0A545TRJ0_9PROT</name>
<dbReference type="GO" id="GO:0005524">
    <property type="term" value="F:ATP binding"/>
    <property type="evidence" value="ECO:0007669"/>
    <property type="project" value="UniProtKB-UniRule"/>
</dbReference>
<protein>
    <recommendedName>
        <fullName evidence="5 6">Dephospho-CoA kinase</fullName>
        <ecNumber evidence="5 6">2.7.1.24</ecNumber>
    </recommendedName>
    <alternativeName>
        <fullName evidence="5">Dephosphocoenzyme A kinase</fullName>
    </alternativeName>
</protein>
<gene>
    <name evidence="5" type="primary">coaE</name>
    <name evidence="7" type="ORF">FKG95_14190</name>
</gene>
<dbReference type="OrthoDB" id="9812943at2"/>
<dbReference type="GO" id="GO:0005737">
    <property type="term" value="C:cytoplasm"/>
    <property type="evidence" value="ECO:0007669"/>
    <property type="project" value="UniProtKB-SubCell"/>
</dbReference>
<dbReference type="InterPro" id="IPR001977">
    <property type="entry name" value="Depp_CoAkinase"/>
</dbReference>
<comment type="caution">
    <text evidence="7">The sequence shown here is derived from an EMBL/GenBank/DDBJ whole genome shotgun (WGS) entry which is preliminary data.</text>
</comment>
<evidence type="ECO:0000256" key="4">
    <source>
        <dbReference type="ARBA" id="ARBA00022993"/>
    </source>
</evidence>
<proteinExistence type="inferred from homology"/>
<sequence>MTILGLTGSVGMGKTTAGKMLRRLGLPLHDSDAAVHRLMGVRGRAVAAIEAAFPGVVVDGAVDRRKLGARVFGDPPALRHLESILHPLVRRSSLQFLQCQARRRSPIVVLDIPLLFETGGQDMCDRVAVVSAPRFIQTARVMARPGMTAERLAEIRAQQMPDREKCRRADFVIRTGLGKADTLRQLRSMLANLRQQA</sequence>
<dbReference type="GO" id="GO:0015937">
    <property type="term" value="P:coenzyme A biosynthetic process"/>
    <property type="evidence" value="ECO:0007669"/>
    <property type="project" value="UniProtKB-UniRule"/>
</dbReference>
<keyword evidence="4 5" id="KW-0173">Coenzyme A biosynthesis</keyword>
<comment type="catalytic activity">
    <reaction evidence="5">
        <text>3'-dephospho-CoA + ATP = ADP + CoA + H(+)</text>
        <dbReference type="Rhea" id="RHEA:18245"/>
        <dbReference type="ChEBI" id="CHEBI:15378"/>
        <dbReference type="ChEBI" id="CHEBI:30616"/>
        <dbReference type="ChEBI" id="CHEBI:57287"/>
        <dbReference type="ChEBI" id="CHEBI:57328"/>
        <dbReference type="ChEBI" id="CHEBI:456216"/>
        <dbReference type="EC" id="2.7.1.24"/>
    </reaction>
</comment>
<evidence type="ECO:0000256" key="3">
    <source>
        <dbReference type="ARBA" id="ARBA00022840"/>
    </source>
</evidence>
<dbReference type="PANTHER" id="PTHR10695:SF46">
    <property type="entry name" value="BIFUNCTIONAL COENZYME A SYNTHASE-RELATED"/>
    <property type="match status" value="1"/>
</dbReference>
<dbReference type="Proteomes" id="UP000315252">
    <property type="component" value="Unassembled WGS sequence"/>
</dbReference>
<dbReference type="SUPFAM" id="SSF52540">
    <property type="entry name" value="P-loop containing nucleoside triphosphate hydrolases"/>
    <property type="match status" value="1"/>
</dbReference>
<dbReference type="RefSeq" id="WP_142897018.1">
    <property type="nucleotide sequence ID" value="NZ_ML660055.1"/>
</dbReference>
<comment type="subcellular location">
    <subcellularLocation>
        <location evidence="5">Cytoplasm</location>
    </subcellularLocation>
</comment>
<dbReference type="NCBIfam" id="TIGR00152">
    <property type="entry name" value="dephospho-CoA kinase"/>
    <property type="match status" value="1"/>
</dbReference>
<comment type="similarity">
    <text evidence="1 5">Belongs to the CoaE family.</text>
</comment>
<keyword evidence="8" id="KW-1185">Reference proteome</keyword>
<evidence type="ECO:0000256" key="1">
    <source>
        <dbReference type="ARBA" id="ARBA00009018"/>
    </source>
</evidence>
<keyword evidence="3 5" id="KW-0067">ATP-binding</keyword>
<keyword evidence="2 5" id="KW-0547">Nucleotide-binding</keyword>
<reference evidence="7 8" key="1">
    <citation type="submission" date="2019-06" db="EMBL/GenBank/DDBJ databases">
        <title>Whole genome sequence for Rhodospirillaceae sp. R148.</title>
        <authorList>
            <person name="Wang G."/>
        </authorList>
    </citation>
    <scope>NUCLEOTIDE SEQUENCE [LARGE SCALE GENOMIC DNA]</scope>
    <source>
        <strain evidence="7 8">R148</strain>
    </source>
</reference>
<dbReference type="Pfam" id="PF01121">
    <property type="entry name" value="CoaE"/>
    <property type="match status" value="1"/>
</dbReference>
<dbReference type="GO" id="GO:0004140">
    <property type="term" value="F:dephospho-CoA kinase activity"/>
    <property type="evidence" value="ECO:0007669"/>
    <property type="project" value="UniProtKB-UniRule"/>
</dbReference>
<organism evidence="7 8">
    <name type="scientific">Denitrobaculum tricleocarpae</name>
    <dbReference type="NCBI Taxonomy" id="2591009"/>
    <lineage>
        <taxon>Bacteria</taxon>
        <taxon>Pseudomonadati</taxon>
        <taxon>Pseudomonadota</taxon>
        <taxon>Alphaproteobacteria</taxon>
        <taxon>Rhodospirillales</taxon>
        <taxon>Rhodospirillaceae</taxon>
        <taxon>Denitrobaculum</taxon>
    </lineage>
</organism>
<dbReference type="EMBL" id="VHSH01000004">
    <property type="protein sequence ID" value="TQV79838.1"/>
    <property type="molecule type" value="Genomic_DNA"/>
</dbReference>
<dbReference type="CDD" id="cd02022">
    <property type="entry name" value="DPCK"/>
    <property type="match status" value="1"/>
</dbReference>
<feature type="binding site" evidence="5">
    <location>
        <begin position="11"/>
        <end position="16"/>
    </location>
    <ligand>
        <name>ATP</name>
        <dbReference type="ChEBI" id="CHEBI:30616"/>
    </ligand>
</feature>
<dbReference type="HAMAP" id="MF_00376">
    <property type="entry name" value="Dephospho_CoA_kinase"/>
    <property type="match status" value="1"/>
</dbReference>
<dbReference type="PANTHER" id="PTHR10695">
    <property type="entry name" value="DEPHOSPHO-COA KINASE-RELATED"/>
    <property type="match status" value="1"/>
</dbReference>
<evidence type="ECO:0000256" key="2">
    <source>
        <dbReference type="ARBA" id="ARBA00022741"/>
    </source>
</evidence>
<keyword evidence="5 7" id="KW-0418">Kinase</keyword>
<dbReference type="UniPathway" id="UPA00241">
    <property type="reaction ID" value="UER00356"/>
</dbReference>
<comment type="pathway">
    <text evidence="5">Cofactor biosynthesis; coenzyme A biosynthesis; CoA from (R)-pantothenate: step 5/5.</text>
</comment>
<evidence type="ECO:0000313" key="8">
    <source>
        <dbReference type="Proteomes" id="UP000315252"/>
    </source>
</evidence>
<evidence type="ECO:0000313" key="7">
    <source>
        <dbReference type="EMBL" id="TQV79838.1"/>
    </source>
</evidence>
<dbReference type="Gene3D" id="3.40.50.300">
    <property type="entry name" value="P-loop containing nucleotide triphosphate hydrolases"/>
    <property type="match status" value="1"/>
</dbReference>
<dbReference type="AlphaFoldDB" id="A0A545TRJ0"/>
<accession>A0A545TRJ0</accession>
<comment type="function">
    <text evidence="5">Catalyzes the phosphorylation of the 3'-hydroxyl group of dephosphocoenzyme A to form coenzyme A.</text>
</comment>
<evidence type="ECO:0000256" key="5">
    <source>
        <dbReference type="HAMAP-Rule" id="MF_00376"/>
    </source>
</evidence>
<evidence type="ECO:0000256" key="6">
    <source>
        <dbReference type="NCBIfam" id="TIGR00152"/>
    </source>
</evidence>
<keyword evidence="5 7" id="KW-0808">Transferase</keyword>
<dbReference type="PROSITE" id="PS51219">
    <property type="entry name" value="DPCK"/>
    <property type="match status" value="1"/>
</dbReference>
<dbReference type="EC" id="2.7.1.24" evidence="5 6"/>